<gene>
    <name evidence="2" type="ORF">SAMN05421863_1001197</name>
</gene>
<evidence type="ECO:0000259" key="1">
    <source>
        <dbReference type="SMART" id="SM00986"/>
    </source>
</evidence>
<dbReference type="InterPro" id="IPR026353">
    <property type="entry name" value="Hypoxan-DNA_Glyclase"/>
</dbReference>
<dbReference type="CDD" id="cd10032">
    <property type="entry name" value="UDG-F6_HDG"/>
    <property type="match status" value="1"/>
</dbReference>
<dbReference type="SMART" id="SM00987">
    <property type="entry name" value="UreE_C"/>
    <property type="match status" value="1"/>
</dbReference>
<dbReference type="NCBIfam" id="TIGR04274">
    <property type="entry name" value="hypoxanDNAglyco"/>
    <property type="match status" value="1"/>
</dbReference>
<dbReference type="STRING" id="44574.AAW31_09830"/>
<reference evidence="3" key="1">
    <citation type="submission" date="2016-10" db="EMBL/GenBank/DDBJ databases">
        <authorList>
            <person name="Varghese N."/>
            <person name="Submissions S."/>
        </authorList>
    </citation>
    <scope>NUCLEOTIDE SEQUENCE [LARGE SCALE GENOMIC DNA]</scope>
    <source>
        <strain evidence="3">Nm44</strain>
    </source>
</reference>
<dbReference type="SUPFAM" id="SSF52141">
    <property type="entry name" value="Uracil-DNA glycosylase-like"/>
    <property type="match status" value="1"/>
</dbReference>
<dbReference type="InterPro" id="IPR036895">
    <property type="entry name" value="Uracil-DNA_glycosylase-like_sf"/>
</dbReference>
<dbReference type="Pfam" id="PF03167">
    <property type="entry name" value="UDG"/>
    <property type="match status" value="1"/>
</dbReference>
<dbReference type="InterPro" id="IPR005122">
    <property type="entry name" value="Uracil-DNA_glycosylase-like"/>
</dbReference>
<dbReference type="RefSeq" id="WP_074902793.1">
    <property type="nucleotide sequence ID" value="NZ_FOUB01000001.1"/>
</dbReference>
<accession>A0A1I4J5F0</accession>
<keyword evidence="3" id="KW-1185">Reference proteome</keyword>
<evidence type="ECO:0000313" key="2">
    <source>
        <dbReference type="EMBL" id="SFL61780.1"/>
    </source>
</evidence>
<dbReference type="SMART" id="SM00986">
    <property type="entry name" value="UDG"/>
    <property type="match status" value="1"/>
</dbReference>
<dbReference type="AlphaFoldDB" id="A0A1I4J5F0"/>
<proteinExistence type="predicted"/>
<dbReference type="OrthoDB" id="9799921at2"/>
<sequence>MTRIYSFAPIADEHAKILILGSMPGIASLAAEQYYAHKQNVFWRIMAELLSFDPAIPYAGKVQALKSARIALWDVLHSCKRNGSLDARIEIETQIANDFENFFHSHRNITQLFFNGTKAEICFKQLVMPRIKSNALCYSRLPSTSPANASITFEGKLKAWQAILKPIGMEANHCGWSTERTQ</sequence>
<feature type="domain" description="Uracil-DNA glycosylase-like" evidence="1">
    <location>
        <begin position="8"/>
        <end position="164"/>
    </location>
</feature>
<evidence type="ECO:0000313" key="3">
    <source>
        <dbReference type="Proteomes" id="UP000183287"/>
    </source>
</evidence>
<dbReference type="Proteomes" id="UP000183287">
    <property type="component" value="Unassembled WGS sequence"/>
</dbReference>
<name>A0A1I4J5F0_9PROT</name>
<dbReference type="Gene3D" id="3.40.470.10">
    <property type="entry name" value="Uracil-DNA glycosylase-like domain"/>
    <property type="match status" value="1"/>
</dbReference>
<protein>
    <submittedName>
        <fullName evidence="2">Hypoxanthine-DNA glycosylase</fullName>
    </submittedName>
</protein>
<dbReference type="EMBL" id="FOUB01000001">
    <property type="protein sequence ID" value="SFL61780.1"/>
    <property type="molecule type" value="Genomic_DNA"/>
</dbReference>
<organism evidence="2 3">
    <name type="scientific">Nitrosomonas communis</name>
    <dbReference type="NCBI Taxonomy" id="44574"/>
    <lineage>
        <taxon>Bacteria</taxon>
        <taxon>Pseudomonadati</taxon>
        <taxon>Pseudomonadota</taxon>
        <taxon>Betaproteobacteria</taxon>
        <taxon>Nitrosomonadales</taxon>
        <taxon>Nitrosomonadaceae</taxon>
        <taxon>Nitrosomonas</taxon>
    </lineage>
</organism>